<dbReference type="AlphaFoldDB" id="A0AAQ3QN57"/>
<comment type="similarity">
    <text evidence="1">Belongs to the disease resistance NB-LRR family.</text>
</comment>
<keyword evidence="4" id="KW-0547">Nucleotide-binding</keyword>
<dbReference type="Gene3D" id="1.20.5.4130">
    <property type="match status" value="1"/>
</dbReference>
<evidence type="ECO:0000313" key="9">
    <source>
        <dbReference type="EMBL" id="WOL15628.1"/>
    </source>
</evidence>
<feature type="domain" description="Disease resistance N-terminal" evidence="8">
    <location>
        <begin position="5"/>
        <end position="85"/>
    </location>
</feature>
<dbReference type="Pfam" id="PF18052">
    <property type="entry name" value="Rx_N"/>
    <property type="match status" value="1"/>
</dbReference>
<evidence type="ECO:0000256" key="6">
    <source>
        <dbReference type="ARBA" id="ARBA00022840"/>
    </source>
</evidence>
<dbReference type="EMBL" id="CP136897">
    <property type="protein sequence ID" value="WOL15628.1"/>
    <property type="molecule type" value="Genomic_DNA"/>
</dbReference>
<keyword evidence="2" id="KW-0433">Leucine-rich repeat</keyword>
<evidence type="ECO:0000313" key="10">
    <source>
        <dbReference type="Proteomes" id="UP001327560"/>
    </source>
</evidence>
<keyword evidence="10" id="KW-1185">Reference proteome</keyword>
<dbReference type="InterPro" id="IPR038005">
    <property type="entry name" value="RX-like_CC"/>
</dbReference>
<evidence type="ECO:0000256" key="5">
    <source>
        <dbReference type="ARBA" id="ARBA00022821"/>
    </source>
</evidence>
<dbReference type="Gene3D" id="3.40.50.300">
    <property type="entry name" value="P-loop containing nucleotide triphosphate hydrolases"/>
    <property type="match status" value="1"/>
</dbReference>
<proteinExistence type="inferred from homology"/>
<organism evidence="9 10">
    <name type="scientific">Canna indica</name>
    <name type="common">Indian-shot</name>
    <dbReference type="NCBI Taxonomy" id="4628"/>
    <lineage>
        <taxon>Eukaryota</taxon>
        <taxon>Viridiplantae</taxon>
        <taxon>Streptophyta</taxon>
        <taxon>Embryophyta</taxon>
        <taxon>Tracheophyta</taxon>
        <taxon>Spermatophyta</taxon>
        <taxon>Magnoliopsida</taxon>
        <taxon>Liliopsida</taxon>
        <taxon>Zingiberales</taxon>
        <taxon>Cannaceae</taxon>
        <taxon>Canna</taxon>
    </lineage>
</organism>
<dbReference type="PANTHER" id="PTHR36766:SF30">
    <property type="entry name" value="TIR-NBS TYPE DISEASE RESISTANCE PROTEIN-RELATED"/>
    <property type="match status" value="1"/>
</dbReference>
<sequence>MAAAVVSTLRAFGDLIVHEANFLGGFPDGVEWLNEELQWIQSFLKDDANSRRRKADERTKILRRQIRDVAYEIDDLTDIIRSMSHESRYQRRCFLVPILSSSSSGNVEENIGVHRHYEAADEDVVGFDKDKKELVRRLLDAEEINQRRRSVISIVGMGGIGKTTLARKLFNDSQVKRHFQVLCWVTVSQSYRAADILKTIAKKIIMGFEMEQLRNMEYEEVREELAKHLAGKRYLIVLDDVWDTRAWPQMKDAFPHCSQNGSRVVLTSRNIDVARSADPLSVPYELPLLDEEDSWKLLRKKAFPSPKGIEPSCPNNGKISVGSLQRNVVA</sequence>
<dbReference type="GO" id="GO:0043531">
    <property type="term" value="F:ADP binding"/>
    <property type="evidence" value="ECO:0007669"/>
    <property type="project" value="InterPro"/>
</dbReference>
<dbReference type="GO" id="GO:0005524">
    <property type="term" value="F:ATP binding"/>
    <property type="evidence" value="ECO:0007669"/>
    <property type="project" value="UniProtKB-KW"/>
</dbReference>
<dbReference type="GO" id="GO:0006952">
    <property type="term" value="P:defense response"/>
    <property type="evidence" value="ECO:0007669"/>
    <property type="project" value="UniProtKB-KW"/>
</dbReference>
<feature type="domain" description="NB-ARC" evidence="7">
    <location>
        <begin position="129"/>
        <end position="305"/>
    </location>
</feature>
<dbReference type="InterPro" id="IPR041118">
    <property type="entry name" value="Rx_N"/>
</dbReference>
<gene>
    <name evidence="9" type="ORF">Cni_G24409</name>
</gene>
<keyword evidence="3" id="KW-0677">Repeat</keyword>
<accession>A0AAQ3QN57</accession>
<keyword evidence="6" id="KW-0067">ATP-binding</keyword>
<evidence type="ECO:0000256" key="1">
    <source>
        <dbReference type="ARBA" id="ARBA00008894"/>
    </source>
</evidence>
<dbReference type="FunFam" id="3.40.50.300:FF:001091">
    <property type="entry name" value="Probable disease resistance protein At1g61300"/>
    <property type="match status" value="1"/>
</dbReference>
<dbReference type="CDD" id="cd14798">
    <property type="entry name" value="RX-CC_like"/>
    <property type="match status" value="1"/>
</dbReference>
<dbReference type="PRINTS" id="PR00364">
    <property type="entry name" value="DISEASERSIST"/>
</dbReference>
<evidence type="ECO:0000256" key="4">
    <source>
        <dbReference type="ARBA" id="ARBA00022741"/>
    </source>
</evidence>
<dbReference type="SUPFAM" id="SSF52540">
    <property type="entry name" value="P-loop containing nucleoside triphosphate hydrolases"/>
    <property type="match status" value="1"/>
</dbReference>
<dbReference type="InterPro" id="IPR002182">
    <property type="entry name" value="NB-ARC"/>
</dbReference>
<dbReference type="InterPro" id="IPR027417">
    <property type="entry name" value="P-loop_NTPase"/>
</dbReference>
<evidence type="ECO:0000256" key="3">
    <source>
        <dbReference type="ARBA" id="ARBA00022737"/>
    </source>
</evidence>
<keyword evidence="5" id="KW-0611">Plant defense</keyword>
<evidence type="ECO:0000259" key="7">
    <source>
        <dbReference type="Pfam" id="PF00931"/>
    </source>
</evidence>
<evidence type="ECO:0000259" key="8">
    <source>
        <dbReference type="Pfam" id="PF18052"/>
    </source>
</evidence>
<dbReference type="PANTHER" id="PTHR36766">
    <property type="entry name" value="PLANT BROAD-SPECTRUM MILDEW RESISTANCE PROTEIN RPW8"/>
    <property type="match status" value="1"/>
</dbReference>
<reference evidence="9 10" key="1">
    <citation type="submission" date="2023-10" db="EMBL/GenBank/DDBJ databases">
        <title>Chromosome-scale genome assembly provides insights into flower coloration mechanisms of Canna indica.</title>
        <authorList>
            <person name="Li C."/>
        </authorList>
    </citation>
    <scope>NUCLEOTIDE SEQUENCE [LARGE SCALE GENOMIC DNA]</scope>
    <source>
        <tissue evidence="9">Flower</tissue>
    </source>
</reference>
<name>A0AAQ3QN57_9LILI</name>
<dbReference type="Proteomes" id="UP001327560">
    <property type="component" value="Chromosome 8"/>
</dbReference>
<protein>
    <submittedName>
        <fullName evidence="9">Disease resistance protein</fullName>
    </submittedName>
</protein>
<evidence type="ECO:0000256" key="2">
    <source>
        <dbReference type="ARBA" id="ARBA00022614"/>
    </source>
</evidence>
<dbReference type="Pfam" id="PF00931">
    <property type="entry name" value="NB-ARC"/>
    <property type="match status" value="1"/>
</dbReference>